<organism evidence="1 2">
    <name type="scientific">Lutimaribacter degradans</name>
    <dbReference type="NCBI Taxonomy" id="2945989"/>
    <lineage>
        <taxon>Bacteria</taxon>
        <taxon>Pseudomonadati</taxon>
        <taxon>Pseudomonadota</taxon>
        <taxon>Alphaproteobacteria</taxon>
        <taxon>Rhodobacterales</taxon>
        <taxon>Roseobacteraceae</taxon>
        <taxon>Lutimaribacter</taxon>
    </lineage>
</organism>
<dbReference type="EMBL" id="JAMQGO010000018">
    <property type="protein sequence ID" value="MCM2563840.1"/>
    <property type="molecule type" value="Genomic_DNA"/>
</dbReference>
<sequence>MITFSKPKPKTGESWIEIPGGYKATRKWAPQIGDIFPNFSLPSPDGTITFHNWAEGRWTVLSSHTAPFSPVCTSELMSLALLQAEFEKAGFSVMSLTVGGVNTVSRWITDIEKRFDLSVDFPVLCDREGTLVKDMGLIHPKNIPGMTIRKSFVIDPGLRVRLMFDFPAKIGRSFEELLRCGQALRISDHTSMAVPADWTTGDPLMPGPDISDEELDKRYGTIWTKLGDYLRIVPMPEAAPVTPLMVPRPSIAAE</sequence>
<accession>A0ACC6A187</accession>
<evidence type="ECO:0000313" key="2">
    <source>
        <dbReference type="Proteomes" id="UP001203036"/>
    </source>
</evidence>
<gene>
    <name evidence="1" type="ORF">M8744_16955</name>
</gene>
<dbReference type="Proteomes" id="UP001203036">
    <property type="component" value="Unassembled WGS sequence"/>
</dbReference>
<protein>
    <submittedName>
        <fullName evidence="1">Redoxin domain-containing protein</fullName>
    </submittedName>
</protein>
<keyword evidence="2" id="KW-1185">Reference proteome</keyword>
<name>A0ACC6A187_9RHOB</name>
<comment type="caution">
    <text evidence="1">The sequence shown here is derived from an EMBL/GenBank/DDBJ whole genome shotgun (WGS) entry which is preliminary data.</text>
</comment>
<proteinExistence type="predicted"/>
<evidence type="ECO:0000313" key="1">
    <source>
        <dbReference type="EMBL" id="MCM2563840.1"/>
    </source>
</evidence>
<reference evidence="1" key="1">
    <citation type="submission" date="2022-06" db="EMBL/GenBank/DDBJ databases">
        <title>Lutimaribacter sp. EGI FJ00013, a novel bacterium isolated from a salt lake sediment enrichment.</title>
        <authorList>
            <person name="Gao L."/>
            <person name="Fang B.-Z."/>
            <person name="Li W.-J."/>
        </authorList>
    </citation>
    <scope>NUCLEOTIDE SEQUENCE</scope>
    <source>
        <strain evidence="1">EGI FJ00013</strain>
    </source>
</reference>